<proteinExistence type="predicted"/>
<reference evidence="2 3" key="1">
    <citation type="journal article" date="2019" name="Int. J. Syst. Evol. Microbiol.">
        <title>The Global Catalogue of Microorganisms (GCM) 10K type strain sequencing project: providing services to taxonomists for standard genome sequencing and annotation.</title>
        <authorList>
            <consortium name="The Broad Institute Genomics Platform"/>
            <consortium name="The Broad Institute Genome Sequencing Center for Infectious Disease"/>
            <person name="Wu L."/>
            <person name="Ma J."/>
        </authorList>
    </citation>
    <scope>NUCLEOTIDE SEQUENCE [LARGE SCALE GENOMIC DNA]</scope>
    <source>
        <strain evidence="2 3">JCM 4805</strain>
    </source>
</reference>
<protein>
    <recommendedName>
        <fullName evidence="1">HTH lysR-type domain-containing protein</fullName>
    </recommendedName>
</protein>
<evidence type="ECO:0000313" key="2">
    <source>
        <dbReference type="EMBL" id="GAA0474943.1"/>
    </source>
</evidence>
<sequence length="371" mass="41858">MLDDVTDPAAEIGRWRLRSRAHTLLTPQFLHREHEVRKRSLREIAKSFDLPERLVVQRAKDLGIKVQPAGTRPHPFDDAWLREQYVVQLRSLGDISHETGACTETVTRRLVKLGIARRPAGSRSRREMLVELDKSVHHDIRAAVEDTLHGWVRLRRFQINMAFPTVSATADYLNMEHGALSMQFSQMERAIGGELFRRSTGHTPQQPTSRGVSLLQQLAKKQARELMHHALGCDMTSMPDREAVSAAQTAFGADSRTLTDLCECDQPPPRISVPLSLLPLARQLLSHPGQEVYTTQLHTTTGLPLNTIYKQLRRLEASGWLLSRREGAAERAHRGGRGRIYYTLTATARSIPLHALPGPLEANDTQVERER</sequence>
<dbReference type="InterPro" id="IPR000847">
    <property type="entry name" value="LysR_HTH_N"/>
</dbReference>
<dbReference type="SUPFAM" id="SSF46785">
    <property type="entry name" value="Winged helix' DNA-binding domain"/>
    <property type="match status" value="2"/>
</dbReference>
<name>A0ABN1AF31_9ACTN</name>
<dbReference type="InterPro" id="IPR036388">
    <property type="entry name" value="WH-like_DNA-bd_sf"/>
</dbReference>
<evidence type="ECO:0000259" key="1">
    <source>
        <dbReference type="Pfam" id="PF00126"/>
    </source>
</evidence>
<dbReference type="EMBL" id="BAAABY010000031">
    <property type="protein sequence ID" value="GAA0474943.1"/>
    <property type="molecule type" value="Genomic_DNA"/>
</dbReference>
<dbReference type="Gene3D" id="1.10.10.10">
    <property type="entry name" value="Winged helix-like DNA-binding domain superfamily/Winged helix DNA-binding domain"/>
    <property type="match status" value="2"/>
</dbReference>
<dbReference type="Proteomes" id="UP001500909">
    <property type="component" value="Unassembled WGS sequence"/>
</dbReference>
<keyword evidence="3" id="KW-1185">Reference proteome</keyword>
<evidence type="ECO:0000313" key="3">
    <source>
        <dbReference type="Proteomes" id="UP001500909"/>
    </source>
</evidence>
<gene>
    <name evidence="2" type="ORF">GCM10010361_44160</name>
</gene>
<dbReference type="Pfam" id="PF00126">
    <property type="entry name" value="HTH_1"/>
    <property type="match status" value="1"/>
</dbReference>
<feature type="domain" description="HTH lysR-type" evidence="1">
    <location>
        <begin position="165"/>
        <end position="211"/>
    </location>
</feature>
<comment type="caution">
    <text evidence="2">The sequence shown here is derived from an EMBL/GenBank/DDBJ whole genome shotgun (WGS) entry which is preliminary data.</text>
</comment>
<dbReference type="InterPro" id="IPR036390">
    <property type="entry name" value="WH_DNA-bd_sf"/>
</dbReference>
<accession>A0ABN1AF31</accession>
<organism evidence="2 3">
    <name type="scientific">Streptomyces olivaceiscleroticus</name>
    <dbReference type="NCBI Taxonomy" id="68245"/>
    <lineage>
        <taxon>Bacteria</taxon>
        <taxon>Bacillati</taxon>
        <taxon>Actinomycetota</taxon>
        <taxon>Actinomycetes</taxon>
        <taxon>Kitasatosporales</taxon>
        <taxon>Streptomycetaceae</taxon>
        <taxon>Streptomyces</taxon>
    </lineage>
</organism>